<dbReference type="RefSeq" id="XP_031780987.1">
    <property type="nucleotide sequence ID" value="XM_031925127.1"/>
</dbReference>
<dbReference type="GeneID" id="116416444"/>
<sequence length="111" mass="12447">MGFIYKNFSVSSLSGQNMVLNRRVNTQVSWFECKSPDFLLRKPESKTLRSSLVKALARLLAITCQCTLVLLVDQILGVSVILGHEQCPNGPTPTCVLYSREIVQCYKCNFS</sequence>
<proteinExistence type="predicted"/>
<accession>A0A7M7T7W8</accession>
<protein>
    <submittedName>
        <fullName evidence="1">Uncharacterized protein</fullName>
    </submittedName>
</protein>
<reference evidence="1" key="1">
    <citation type="submission" date="2021-01" db="UniProtKB">
        <authorList>
            <consortium name="EnsemblMetazoa"/>
        </authorList>
    </citation>
    <scope>IDENTIFICATION</scope>
</reference>
<dbReference type="KEGG" id="nvi:116416444"/>
<name>A0A7M7T7W8_NASVI</name>
<dbReference type="EnsemblMetazoa" id="XM_031925127">
    <property type="protein sequence ID" value="XP_031780987"/>
    <property type="gene ID" value="LOC116416444"/>
</dbReference>
<evidence type="ECO:0000313" key="1">
    <source>
        <dbReference type="EnsemblMetazoa" id="XP_031780987"/>
    </source>
</evidence>
<keyword evidence="2" id="KW-1185">Reference proteome</keyword>
<evidence type="ECO:0000313" key="2">
    <source>
        <dbReference type="Proteomes" id="UP000002358"/>
    </source>
</evidence>
<dbReference type="InParanoid" id="A0A7M7T7W8"/>
<organism evidence="1 2">
    <name type="scientific">Nasonia vitripennis</name>
    <name type="common">Parasitic wasp</name>
    <dbReference type="NCBI Taxonomy" id="7425"/>
    <lineage>
        <taxon>Eukaryota</taxon>
        <taxon>Metazoa</taxon>
        <taxon>Ecdysozoa</taxon>
        <taxon>Arthropoda</taxon>
        <taxon>Hexapoda</taxon>
        <taxon>Insecta</taxon>
        <taxon>Pterygota</taxon>
        <taxon>Neoptera</taxon>
        <taxon>Endopterygota</taxon>
        <taxon>Hymenoptera</taxon>
        <taxon>Apocrita</taxon>
        <taxon>Proctotrupomorpha</taxon>
        <taxon>Chalcidoidea</taxon>
        <taxon>Pteromalidae</taxon>
        <taxon>Pteromalinae</taxon>
        <taxon>Nasonia</taxon>
    </lineage>
</organism>
<dbReference type="AlphaFoldDB" id="A0A7M7T7W8"/>
<dbReference type="Proteomes" id="UP000002358">
    <property type="component" value="Unassembled WGS sequence"/>
</dbReference>